<protein>
    <submittedName>
        <fullName evidence="4">Uncharacterized protein</fullName>
    </submittedName>
</protein>
<accession>A0A8H3UFI4</accession>
<evidence type="ECO:0000256" key="1">
    <source>
        <dbReference type="SAM" id="MobiDB-lite"/>
    </source>
</evidence>
<dbReference type="EMBL" id="WNWS01000381">
    <property type="protein sequence ID" value="KAE9969065.1"/>
    <property type="molecule type" value="Genomic_DNA"/>
</dbReference>
<dbReference type="Proteomes" id="UP000447873">
    <property type="component" value="Unassembled WGS sequence"/>
</dbReference>
<feature type="region of interest" description="Disordered" evidence="1">
    <location>
        <begin position="1"/>
        <end position="45"/>
    </location>
</feature>
<feature type="compositionally biased region" description="Basic and acidic residues" evidence="1">
    <location>
        <begin position="8"/>
        <end position="33"/>
    </location>
</feature>
<dbReference type="OrthoDB" id="3946227at2759"/>
<evidence type="ECO:0000313" key="3">
    <source>
        <dbReference type="EMBL" id="KAE9967363.1"/>
    </source>
</evidence>
<gene>
    <name evidence="3" type="ORF">BLS_006423</name>
    <name evidence="2" type="ORF">EG327_001001</name>
    <name evidence="4" type="ORF">EG328_007122</name>
</gene>
<evidence type="ECO:0000313" key="4">
    <source>
        <dbReference type="EMBL" id="KAE9969065.1"/>
    </source>
</evidence>
<evidence type="ECO:0000313" key="5">
    <source>
        <dbReference type="Proteomes" id="UP000447873"/>
    </source>
</evidence>
<dbReference type="AlphaFoldDB" id="A0A8H3UFI4"/>
<dbReference type="Proteomes" id="UP000433883">
    <property type="component" value="Unassembled WGS sequence"/>
</dbReference>
<organism evidence="4 5">
    <name type="scientific">Venturia inaequalis</name>
    <name type="common">Apple scab fungus</name>
    <dbReference type="NCBI Taxonomy" id="5025"/>
    <lineage>
        <taxon>Eukaryota</taxon>
        <taxon>Fungi</taxon>
        <taxon>Dikarya</taxon>
        <taxon>Ascomycota</taxon>
        <taxon>Pezizomycotina</taxon>
        <taxon>Dothideomycetes</taxon>
        <taxon>Pleosporomycetidae</taxon>
        <taxon>Venturiales</taxon>
        <taxon>Venturiaceae</taxon>
        <taxon>Venturia</taxon>
    </lineage>
</organism>
<evidence type="ECO:0000313" key="2">
    <source>
        <dbReference type="EMBL" id="KAE9964317.1"/>
    </source>
</evidence>
<name>A0A8H3UFI4_VENIN</name>
<keyword evidence="6" id="KW-1185">Reference proteome</keyword>
<dbReference type="Proteomes" id="UP000490939">
    <property type="component" value="Unassembled WGS sequence"/>
</dbReference>
<dbReference type="EMBL" id="WNWQ01000472">
    <property type="protein sequence ID" value="KAE9967363.1"/>
    <property type="molecule type" value="Genomic_DNA"/>
</dbReference>
<comment type="caution">
    <text evidence="4">The sequence shown here is derived from an EMBL/GenBank/DDBJ whole genome shotgun (WGS) entry which is preliminary data.</text>
</comment>
<dbReference type="EMBL" id="WNWR01001230">
    <property type="protein sequence ID" value="KAE9964317.1"/>
    <property type="molecule type" value="Genomic_DNA"/>
</dbReference>
<proteinExistence type="predicted"/>
<reference evidence="4 5" key="1">
    <citation type="submission" date="2018-12" db="EMBL/GenBank/DDBJ databases">
        <title>Venturia inaequalis Genome Resource.</title>
        <authorList>
            <person name="Lichtner F.J."/>
        </authorList>
    </citation>
    <scope>NUCLEOTIDE SEQUENCE [LARGE SCALE GENOMIC DNA]</scope>
    <source>
        <strain evidence="4 5">120213</strain>
        <strain evidence="3">Bline_iso_100314</strain>
        <strain evidence="2 6">DMI_063113</strain>
    </source>
</reference>
<sequence length="182" mass="20064">MSPSLHACYEHDDQDKSRRQMRNRPDGTRRCEKSQPGPCNSSCGQANAAERQIDSLQGAVDKLKDAIGRSRKLRIGEEVEVLAKQQTQATSEAKTSNKQKSSLMASNEANTATAYEAGAYGSLAMNIELFTGYSTATLEAQPKISPRQDICWEITSSNLYSNLKRQKSFISMIAISLRIVKA</sequence>
<evidence type="ECO:0000313" key="6">
    <source>
        <dbReference type="Proteomes" id="UP000490939"/>
    </source>
</evidence>